<accession>A0A248VZE9</accession>
<protein>
    <submittedName>
        <fullName evidence="1">Uncharacterized protein</fullName>
    </submittedName>
</protein>
<keyword evidence="2" id="KW-1185">Reference proteome</keyword>
<gene>
    <name evidence="1" type="ORF">CJU94_39500</name>
</gene>
<evidence type="ECO:0000313" key="1">
    <source>
        <dbReference type="EMBL" id="ASW04233.1"/>
    </source>
</evidence>
<dbReference type="AlphaFoldDB" id="A0A248VZE9"/>
<sequence length="64" mass="7086">MSSSADSTSEVCRDLTKNAKGNEWLLRNAFRIDNKQMGIAVGRFASSSVDQKLKLRAAYVTGKY</sequence>
<organism evidence="1 2">
    <name type="scientific">Paraburkholderia aromaticivorans</name>
    <dbReference type="NCBI Taxonomy" id="2026199"/>
    <lineage>
        <taxon>Bacteria</taxon>
        <taxon>Pseudomonadati</taxon>
        <taxon>Pseudomonadota</taxon>
        <taxon>Betaproteobacteria</taxon>
        <taxon>Burkholderiales</taxon>
        <taxon>Burkholderiaceae</taxon>
        <taxon>Paraburkholderia</taxon>
    </lineage>
</organism>
<reference evidence="1 2" key="1">
    <citation type="submission" date="2017-08" db="EMBL/GenBank/DDBJ databases">
        <title>Identification and genetic characteristics of simultaneous BTEX- and naphthalene-degrading Paraburkholderia sp. BN5 isolated from petroleum-contaminated soil.</title>
        <authorList>
            <person name="Lee Y."/>
            <person name="Jeon C.O."/>
        </authorList>
    </citation>
    <scope>NUCLEOTIDE SEQUENCE [LARGE SCALE GENOMIC DNA]</scope>
    <source>
        <strain evidence="1 2">BN5</strain>
        <plasmid evidence="1 2">pBN3</plasmid>
    </source>
</reference>
<geneLocation type="plasmid" evidence="1 2">
    <name>pBN3</name>
</geneLocation>
<dbReference type="KEGG" id="parb:CJU94_39500"/>
<dbReference type="EMBL" id="CP022993">
    <property type="protein sequence ID" value="ASW04233.1"/>
    <property type="molecule type" value="Genomic_DNA"/>
</dbReference>
<proteinExistence type="predicted"/>
<keyword evidence="1" id="KW-0614">Plasmid</keyword>
<evidence type="ECO:0000313" key="2">
    <source>
        <dbReference type="Proteomes" id="UP000215158"/>
    </source>
</evidence>
<name>A0A248VZE9_9BURK</name>
<dbReference type="Proteomes" id="UP000215158">
    <property type="component" value="Plasmid pBN3"/>
</dbReference>